<dbReference type="AlphaFoldDB" id="A0A6B9V8Y2"/>
<evidence type="ECO:0000256" key="1">
    <source>
        <dbReference type="SAM" id="MobiDB-lite"/>
    </source>
</evidence>
<dbReference type="EMBL" id="CP031001">
    <property type="protein sequence ID" value="QHN77813.1"/>
    <property type="molecule type" value="Genomic_DNA"/>
</dbReference>
<sequence>MSKACAMRGSKRLSRGGELVIESRAKQRQRAGGFSERRGDEGPSHEAQRRVTGARRGIADGSITRVGDVLRRVHNEERLGFFDMMFFIAIRGFFVRHNKEWVGGGTMKTRLVLGAIITSCMEGLEFSDLNELVQFKEGESYSLEE</sequence>
<proteinExistence type="predicted"/>
<feature type="region of interest" description="Disordered" evidence="1">
    <location>
        <begin position="1"/>
        <end position="50"/>
    </location>
</feature>
<evidence type="ECO:0000313" key="3">
    <source>
        <dbReference type="Proteomes" id="UP000464620"/>
    </source>
</evidence>
<dbReference type="Proteomes" id="UP000464620">
    <property type="component" value="Chromosome B09"/>
</dbReference>
<name>A0A6B9V8Y2_ARAHY</name>
<gene>
    <name evidence="2" type="ORF">DS421_19g656070</name>
</gene>
<feature type="compositionally biased region" description="Basic and acidic residues" evidence="1">
    <location>
        <begin position="35"/>
        <end position="49"/>
    </location>
</feature>
<accession>A0A6B9V8Y2</accession>
<protein>
    <submittedName>
        <fullName evidence="2">Uncharacterized protein</fullName>
    </submittedName>
</protein>
<reference evidence="2 3" key="1">
    <citation type="submission" date="2020-01" db="EMBL/GenBank/DDBJ databases">
        <title>Genome sequence of Arachis hypogaea, cultivar Shitouqi.</title>
        <authorList>
            <person name="Zhuang W."/>
            <person name="Chen H."/>
            <person name="Varshney R."/>
            <person name="Wang D."/>
            <person name="Ming R."/>
        </authorList>
    </citation>
    <scope>NUCLEOTIDE SEQUENCE [LARGE SCALE GENOMIC DNA]</scope>
    <source>
        <tissue evidence="2">Young leaf</tissue>
    </source>
</reference>
<evidence type="ECO:0000313" key="2">
    <source>
        <dbReference type="EMBL" id="QHN77813.1"/>
    </source>
</evidence>
<organism evidence="2 3">
    <name type="scientific">Arachis hypogaea</name>
    <name type="common">Peanut</name>
    <dbReference type="NCBI Taxonomy" id="3818"/>
    <lineage>
        <taxon>Eukaryota</taxon>
        <taxon>Viridiplantae</taxon>
        <taxon>Streptophyta</taxon>
        <taxon>Embryophyta</taxon>
        <taxon>Tracheophyta</taxon>
        <taxon>Spermatophyta</taxon>
        <taxon>Magnoliopsida</taxon>
        <taxon>eudicotyledons</taxon>
        <taxon>Gunneridae</taxon>
        <taxon>Pentapetalae</taxon>
        <taxon>rosids</taxon>
        <taxon>fabids</taxon>
        <taxon>Fabales</taxon>
        <taxon>Fabaceae</taxon>
        <taxon>Papilionoideae</taxon>
        <taxon>50 kb inversion clade</taxon>
        <taxon>dalbergioids sensu lato</taxon>
        <taxon>Dalbergieae</taxon>
        <taxon>Pterocarpus clade</taxon>
        <taxon>Arachis</taxon>
    </lineage>
</organism>